<keyword evidence="1" id="KW-1133">Transmembrane helix</keyword>
<sequence>MGIDEMFAWLSYILFSSSFWEKKGGTIRVIMCRLQTWDEEDEDHSLNTGNQLEHDEMRVEVRVAMLRAQIAGIEARVERLEARMLYLQRGLRIISALFFATLVYALLK</sequence>
<evidence type="ECO:0000313" key="2">
    <source>
        <dbReference type="EMBL" id="WKA10904.1"/>
    </source>
</evidence>
<evidence type="ECO:0000256" key="1">
    <source>
        <dbReference type="SAM" id="Phobius"/>
    </source>
</evidence>
<evidence type="ECO:0000313" key="3">
    <source>
        <dbReference type="Proteomes" id="UP001227230"/>
    </source>
</evidence>
<dbReference type="EMBL" id="CP126665">
    <property type="protein sequence ID" value="WKA10904.1"/>
    <property type="molecule type" value="Genomic_DNA"/>
</dbReference>
<name>A0ABY9DWP6_VITVI</name>
<keyword evidence="3" id="KW-1185">Reference proteome</keyword>
<proteinExistence type="predicted"/>
<dbReference type="Proteomes" id="UP001227230">
    <property type="component" value="Chromosome 18"/>
</dbReference>
<accession>A0ABY9DWP6</accession>
<gene>
    <name evidence="2" type="ORF">VitviT2T_028450</name>
</gene>
<keyword evidence="1" id="KW-0472">Membrane</keyword>
<reference evidence="2 3" key="1">
    <citation type="journal article" date="2023" name="Hortic Res">
        <title>The complete reference genome for grapevine (Vitis vinifera L.) genetics and breeding.</title>
        <authorList>
            <person name="Shi X."/>
            <person name="Cao S."/>
            <person name="Wang X."/>
            <person name="Huang S."/>
            <person name="Wang Y."/>
            <person name="Liu Z."/>
            <person name="Liu W."/>
            <person name="Leng X."/>
            <person name="Peng Y."/>
            <person name="Wang N."/>
            <person name="Wang Y."/>
            <person name="Ma Z."/>
            <person name="Xu X."/>
            <person name="Zhang F."/>
            <person name="Xue H."/>
            <person name="Zhong H."/>
            <person name="Wang Y."/>
            <person name="Zhang K."/>
            <person name="Velt A."/>
            <person name="Avia K."/>
            <person name="Holtgrawe D."/>
            <person name="Grimplet J."/>
            <person name="Matus J.T."/>
            <person name="Ware D."/>
            <person name="Wu X."/>
            <person name="Wang H."/>
            <person name="Liu C."/>
            <person name="Fang Y."/>
            <person name="Rustenholz C."/>
            <person name="Cheng Z."/>
            <person name="Xiao H."/>
            <person name="Zhou Y."/>
        </authorList>
    </citation>
    <scope>NUCLEOTIDE SEQUENCE [LARGE SCALE GENOMIC DNA]</scope>
    <source>
        <strain evidence="3">cv. Pinot noir / PN40024</strain>
        <tissue evidence="2">Leaf</tissue>
    </source>
</reference>
<feature type="transmembrane region" description="Helical" evidence="1">
    <location>
        <begin position="89"/>
        <end position="107"/>
    </location>
</feature>
<organism evidence="2 3">
    <name type="scientific">Vitis vinifera</name>
    <name type="common">Grape</name>
    <dbReference type="NCBI Taxonomy" id="29760"/>
    <lineage>
        <taxon>Eukaryota</taxon>
        <taxon>Viridiplantae</taxon>
        <taxon>Streptophyta</taxon>
        <taxon>Embryophyta</taxon>
        <taxon>Tracheophyta</taxon>
        <taxon>Spermatophyta</taxon>
        <taxon>Magnoliopsida</taxon>
        <taxon>eudicotyledons</taxon>
        <taxon>Gunneridae</taxon>
        <taxon>Pentapetalae</taxon>
        <taxon>rosids</taxon>
        <taxon>Vitales</taxon>
        <taxon>Vitaceae</taxon>
        <taxon>Viteae</taxon>
        <taxon>Vitis</taxon>
    </lineage>
</organism>
<keyword evidence="1" id="KW-0812">Transmembrane</keyword>
<evidence type="ECO:0008006" key="4">
    <source>
        <dbReference type="Google" id="ProtNLM"/>
    </source>
</evidence>
<protein>
    <recommendedName>
        <fullName evidence="4">Bet1-like protein</fullName>
    </recommendedName>
</protein>